<evidence type="ECO:0000313" key="2">
    <source>
        <dbReference type="EMBL" id="RCN29128.1"/>
    </source>
</evidence>
<dbReference type="STRING" id="29170.A0A368FBZ9"/>
<gene>
    <name evidence="2" type="ORF">ANCCAN_25118</name>
</gene>
<keyword evidence="3" id="KW-1185">Reference proteome</keyword>
<keyword evidence="1" id="KW-0812">Transmembrane</keyword>
<keyword evidence="1" id="KW-1133">Transmembrane helix</keyword>
<dbReference type="Proteomes" id="UP000252519">
    <property type="component" value="Unassembled WGS sequence"/>
</dbReference>
<proteinExistence type="predicted"/>
<sequence>MVRNVTEFPGNEDFRHMFMTLETAATDWIGYNNEALEKADGKLFTLTPVTGPPEIIRSLNFVITLVCCAVGLALTTITIGIAADTLQKLHYFERKVEIVANVQVWFGGKKISVKAVVKNLADQFNVPTDELETHFVNNAIKVQEGKLATLRIFEAVWMRN</sequence>
<keyword evidence="1" id="KW-0472">Membrane</keyword>
<name>A0A368FBZ9_ANCCA</name>
<protein>
    <submittedName>
        <fullName evidence="2">Uncharacterized protein</fullName>
    </submittedName>
</protein>
<organism evidence="2 3">
    <name type="scientific">Ancylostoma caninum</name>
    <name type="common">Dog hookworm</name>
    <dbReference type="NCBI Taxonomy" id="29170"/>
    <lineage>
        <taxon>Eukaryota</taxon>
        <taxon>Metazoa</taxon>
        <taxon>Ecdysozoa</taxon>
        <taxon>Nematoda</taxon>
        <taxon>Chromadorea</taxon>
        <taxon>Rhabditida</taxon>
        <taxon>Rhabditina</taxon>
        <taxon>Rhabditomorpha</taxon>
        <taxon>Strongyloidea</taxon>
        <taxon>Ancylostomatidae</taxon>
        <taxon>Ancylostomatinae</taxon>
        <taxon>Ancylostoma</taxon>
    </lineage>
</organism>
<dbReference type="AlphaFoldDB" id="A0A368FBZ9"/>
<evidence type="ECO:0000256" key="1">
    <source>
        <dbReference type="SAM" id="Phobius"/>
    </source>
</evidence>
<feature type="transmembrane region" description="Helical" evidence="1">
    <location>
        <begin position="61"/>
        <end position="86"/>
    </location>
</feature>
<dbReference type="EMBL" id="JOJR01002118">
    <property type="protein sequence ID" value="RCN29128.1"/>
    <property type="molecule type" value="Genomic_DNA"/>
</dbReference>
<comment type="caution">
    <text evidence="2">The sequence shown here is derived from an EMBL/GenBank/DDBJ whole genome shotgun (WGS) entry which is preliminary data.</text>
</comment>
<dbReference type="OrthoDB" id="297496at2759"/>
<reference evidence="2 3" key="1">
    <citation type="submission" date="2014-10" db="EMBL/GenBank/DDBJ databases">
        <title>Draft genome of the hookworm Ancylostoma caninum.</title>
        <authorList>
            <person name="Mitreva M."/>
        </authorList>
    </citation>
    <scope>NUCLEOTIDE SEQUENCE [LARGE SCALE GENOMIC DNA]</scope>
    <source>
        <strain evidence="2 3">Baltimore</strain>
    </source>
</reference>
<accession>A0A368FBZ9</accession>
<evidence type="ECO:0000313" key="3">
    <source>
        <dbReference type="Proteomes" id="UP000252519"/>
    </source>
</evidence>